<keyword evidence="3" id="KW-1185">Reference proteome</keyword>
<dbReference type="Gene3D" id="3.40.1580.10">
    <property type="entry name" value="SMI1/KNR4-like"/>
    <property type="match status" value="1"/>
</dbReference>
<sequence length="99" mass="11160">MEEKLRISFPQDYVDFMLKTNGGEGTIGEDSYLRLWKIEEIIESNKGYSVEEFAPGLIIIGSDGGGTAYGFDFRSEKPILVAVDFIGLYNDSPFFRTVF</sequence>
<organism evidence="2 3">
    <name type="scientific">Neobacillus driksii</name>
    <dbReference type="NCBI Taxonomy" id="3035913"/>
    <lineage>
        <taxon>Bacteria</taxon>
        <taxon>Bacillati</taxon>
        <taxon>Bacillota</taxon>
        <taxon>Bacilli</taxon>
        <taxon>Bacillales</taxon>
        <taxon>Bacillaceae</taxon>
        <taxon>Neobacillus</taxon>
    </lineage>
</organism>
<proteinExistence type="predicted"/>
<gene>
    <name evidence="2" type="ORF">P5G62_009545</name>
</gene>
<dbReference type="InterPro" id="IPR037883">
    <property type="entry name" value="Knr4/Smi1-like_sf"/>
</dbReference>
<dbReference type="SUPFAM" id="SSF160631">
    <property type="entry name" value="SMI1/KNR4-like"/>
    <property type="match status" value="1"/>
</dbReference>
<evidence type="ECO:0000259" key="1">
    <source>
        <dbReference type="Pfam" id="PF09346"/>
    </source>
</evidence>
<dbReference type="EMBL" id="JAROBZ020000001">
    <property type="protein sequence ID" value="MFB3167355.1"/>
    <property type="molecule type" value="Genomic_DNA"/>
</dbReference>
<feature type="domain" description="Knr4/Smi1-like" evidence="1">
    <location>
        <begin position="2"/>
        <end position="75"/>
    </location>
</feature>
<evidence type="ECO:0000313" key="2">
    <source>
        <dbReference type="EMBL" id="MFB3167355.1"/>
    </source>
</evidence>
<dbReference type="InterPro" id="IPR018958">
    <property type="entry name" value="Knr4/Smi1-like_dom"/>
</dbReference>
<dbReference type="RefSeq" id="WP_306075105.1">
    <property type="nucleotide sequence ID" value="NZ_JAROBZ020000001.1"/>
</dbReference>
<dbReference type="Pfam" id="PF09346">
    <property type="entry name" value="SMI1_KNR4"/>
    <property type="match status" value="1"/>
</dbReference>
<name>A0ABV4YR77_9BACI</name>
<reference evidence="2 3" key="1">
    <citation type="submission" date="2024-05" db="EMBL/GenBank/DDBJ databases">
        <authorList>
            <person name="Venkateswaran K."/>
        </authorList>
    </citation>
    <scope>NUCLEOTIDE SEQUENCE [LARGE SCALE GENOMIC DNA]</scope>
    <source>
        <strain evidence="2 3">179-C4-2-HS</strain>
    </source>
</reference>
<evidence type="ECO:0000313" key="3">
    <source>
        <dbReference type="Proteomes" id="UP001241748"/>
    </source>
</evidence>
<dbReference type="Proteomes" id="UP001241748">
    <property type="component" value="Unassembled WGS sequence"/>
</dbReference>
<comment type="caution">
    <text evidence="2">The sequence shown here is derived from an EMBL/GenBank/DDBJ whole genome shotgun (WGS) entry which is preliminary data.</text>
</comment>
<accession>A0ABV4YR77</accession>
<protein>
    <submittedName>
        <fullName evidence="2">SMI1/KNR4 family protein</fullName>
    </submittedName>
</protein>